<comment type="function">
    <text evidence="13">Component of the origin recognition complex (ORC) that binds origins of replication. DNA-binding is ATP-dependent, however specific DNA sequences that define origins of replication have not been identified so far. ORC is required to assemble the pre-replication complex necessary to initiate DNA replication.</text>
</comment>
<gene>
    <name evidence="16" type="ORF">NMOB1V02_LOCUS6281</name>
</gene>
<evidence type="ECO:0000256" key="4">
    <source>
        <dbReference type="ARBA" id="ARBA00009512"/>
    </source>
</evidence>
<dbReference type="GO" id="GO:0003682">
    <property type="term" value="F:chromatin binding"/>
    <property type="evidence" value="ECO:0007669"/>
    <property type="project" value="InterPro"/>
</dbReference>
<keyword evidence="11 13" id="KW-0238">DNA-binding</keyword>
<dbReference type="GO" id="GO:0033314">
    <property type="term" value="P:mitotic DNA replication checkpoint signaling"/>
    <property type="evidence" value="ECO:0007669"/>
    <property type="project" value="TreeGrafter"/>
</dbReference>
<dbReference type="Pfam" id="PF09079">
    <property type="entry name" value="WHD_Cdc6"/>
    <property type="match status" value="1"/>
</dbReference>
<evidence type="ECO:0000313" key="16">
    <source>
        <dbReference type="EMBL" id="CAD7278582.1"/>
    </source>
</evidence>
<dbReference type="GO" id="GO:0019843">
    <property type="term" value="F:rRNA binding"/>
    <property type="evidence" value="ECO:0007669"/>
    <property type="project" value="InterPro"/>
</dbReference>
<name>A0A7R9BNF4_9CRUS</name>
<dbReference type="PANTHER" id="PTHR10763">
    <property type="entry name" value="CELL DIVISION CONTROL PROTEIN 6-RELATED"/>
    <property type="match status" value="1"/>
</dbReference>
<dbReference type="InterPro" id="IPR050311">
    <property type="entry name" value="ORC1/CDC6"/>
</dbReference>
<feature type="region of interest" description="Disordered" evidence="14">
    <location>
        <begin position="663"/>
        <end position="735"/>
    </location>
</feature>
<dbReference type="InterPro" id="IPR003959">
    <property type="entry name" value="ATPase_AAA_core"/>
</dbReference>
<evidence type="ECO:0000256" key="9">
    <source>
        <dbReference type="ARBA" id="ARBA00022840"/>
    </source>
</evidence>
<dbReference type="Gene3D" id="1.10.8.60">
    <property type="match status" value="1"/>
</dbReference>
<dbReference type="Gene3D" id="1.10.10.10">
    <property type="entry name" value="Winged helix-like DNA-binding domain superfamily/Winged helix DNA-binding domain"/>
    <property type="match status" value="1"/>
</dbReference>
<dbReference type="GO" id="GO:0003735">
    <property type="term" value="F:structural constituent of ribosome"/>
    <property type="evidence" value="ECO:0007669"/>
    <property type="project" value="InterPro"/>
</dbReference>
<protein>
    <recommendedName>
        <fullName evidence="5 13">Origin recognition complex subunit 1</fullName>
    </recommendedName>
</protein>
<evidence type="ECO:0000256" key="6">
    <source>
        <dbReference type="ARBA" id="ARBA00022705"/>
    </source>
</evidence>
<dbReference type="GO" id="GO:0016887">
    <property type="term" value="F:ATP hydrolysis activity"/>
    <property type="evidence" value="ECO:0007669"/>
    <property type="project" value="InterPro"/>
</dbReference>
<reference evidence="16" key="1">
    <citation type="submission" date="2020-11" db="EMBL/GenBank/DDBJ databases">
        <authorList>
            <person name="Tran Van P."/>
        </authorList>
    </citation>
    <scope>NUCLEOTIDE SEQUENCE</scope>
</reference>
<dbReference type="AlphaFoldDB" id="A0A7R9BNF4"/>
<dbReference type="GO" id="GO:0006412">
    <property type="term" value="P:translation"/>
    <property type="evidence" value="ECO:0007669"/>
    <property type="project" value="InterPro"/>
</dbReference>
<dbReference type="InterPro" id="IPR003593">
    <property type="entry name" value="AAA+_ATPase"/>
</dbReference>
<dbReference type="GO" id="GO:0003688">
    <property type="term" value="F:DNA replication origin binding"/>
    <property type="evidence" value="ECO:0007669"/>
    <property type="project" value="TreeGrafter"/>
</dbReference>
<evidence type="ECO:0000256" key="1">
    <source>
        <dbReference type="ARBA" id="ARBA00004123"/>
    </source>
</evidence>
<keyword evidence="8 13" id="KW-0547">Nucleotide-binding</keyword>
<dbReference type="InterPro" id="IPR043151">
    <property type="entry name" value="BAH_sf"/>
</dbReference>
<dbReference type="PANTHER" id="PTHR10763:SF23">
    <property type="entry name" value="ORIGIN RECOGNITION COMPLEX SUBUNIT 1"/>
    <property type="match status" value="1"/>
</dbReference>
<evidence type="ECO:0000256" key="12">
    <source>
        <dbReference type="ARBA" id="ARBA00023242"/>
    </source>
</evidence>
<feature type="region of interest" description="Disordered" evidence="14">
    <location>
        <begin position="1024"/>
        <end position="1043"/>
    </location>
</feature>
<dbReference type="GO" id="GO:0005524">
    <property type="term" value="F:ATP binding"/>
    <property type="evidence" value="ECO:0007669"/>
    <property type="project" value="UniProtKB-KW"/>
</dbReference>
<accession>A0A7R9BNF4</accession>
<dbReference type="SUPFAM" id="SSF52540">
    <property type="entry name" value="P-loop containing nucleoside triphosphate hydrolases"/>
    <property type="match status" value="1"/>
</dbReference>
<feature type="compositionally biased region" description="Low complexity" evidence="14">
    <location>
        <begin position="719"/>
        <end position="735"/>
    </location>
</feature>
<evidence type="ECO:0000256" key="14">
    <source>
        <dbReference type="SAM" id="MobiDB-lite"/>
    </source>
</evidence>
<evidence type="ECO:0000256" key="10">
    <source>
        <dbReference type="ARBA" id="ARBA00022842"/>
    </source>
</evidence>
<keyword evidence="12 13" id="KW-0539">Nucleus</keyword>
<dbReference type="InterPro" id="IPR001025">
    <property type="entry name" value="BAH_dom"/>
</dbReference>
<feature type="compositionally biased region" description="Basic and acidic residues" evidence="14">
    <location>
        <begin position="585"/>
        <end position="605"/>
    </location>
</feature>
<comment type="subcellular location">
    <subcellularLocation>
        <location evidence="1 13">Nucleus</location>
    </subcellularLocation>
</comment>
<dbReference type="Pfam" id="PF01250">
    <property type="entry name" value="Ribosomal_S6"/>
    <property type="match status" value="1"/>
</dbReference>
<comment type="similarity">
    <text evidence="2">Belongs to the CDC6/cdc18 family.</text>
</comment>
<dbReference type="InterPro" id="IPR014717">
    <property type="entry name" value="Transl_elong_EF1B/ribsomal_bS6"/>
</dbReference>
<dbReference type="OrthoDB" id="1926878at2759"/>
<dbReference type="GO" id="GO:0046872">
    <property type="term" value="F:metal ion binding"/>
    <property type="evidence" value="ECO:0007669"/>
    <property type="project" value="UniProtKB-KW"/>
</dbReference>
<feature type="domain" description="BAH" evidence="15">
    <location>
        <begin position="183"/>
        <end position="319"/>
    </location>
</feature>
<evidence type="ECO:0000256" key="3">
    <source>
        <dbReference type="ARBA" id="ARBA00008398"/>
    </source>
</evidence>
<sequence length="1172" mass="132857">MPVPYEVMIVLRTMSKPGLIDAVKRTSKAILSQGFYLRKVENLGTRRLPDRMKKLDIKHTEASYNLLHVDGYDGLVDGLKDYLRRDPDILKFLVTTAENPSEQRNCSLADEALPPPYREDVQAMIELGEELNLVTCLPSADIVLTMNFEAVTYDIDGDPIELRCETRDERFVTHFRFFVWKGETIEVGDTVLVAGDDDEDYVGRIDDVFDSESPLALERYRAKMSWFTKWLKMPKPDKKIILRNLPVDIPGFIDEELIFEERPFDNDVALSSVLQKCVVEELRPEDNAKSAFKNVSESATYFVARFSYDGKALKSLRDVNAAWSYRRSKKHVIPQWISDMIFFKASLTPFSLEKFKRNVELSNNLFMCQREKFQTCGKGVISKTGKSCLLAGTKFHESDNVMLSNGDRDVDEDDIGNVYLARISGFVRETNCIVIRYFSRLHDFDECKGLDRIHPSFLPLHEAAFECDDEESEVPVGSLLGKFELVKIQEKQDPRVVMSEVDLGEYPVFVTRFAYAKKDGELVAYPQKSESIATPKSMNVVRSEQRSMTKSERGFARKQLQKTNSENEKIPNSVLIDNPPQNCSKDPKRKDTRSAEVETPQSEKRSTRKRLTSKELVTLLEDSLEDEDDETEWTISEAPHKTDINGLSWKLKLKKNFRADDKENLFPEDGLSTERNERTKTSPTRPKRSSCRTPLTTPMKETRREVDDDDDFMTTPEGASSSKLNSSSKQASSLRKSALKVKDLFGNIKLPDREGKDKLPGTPLMKARASLHASKVPDSLPCRENEFMQIYVFAETHIKNGTGGCMYISGVPGTGKTATVQEVVRALQDARDVGDIPQFKYIELNGMRITKPERTYTELWSGISDGERLAPVNACEKIRDFLDSRCDFGKGKKVRSQKKKPSPSYLVLVDELDHLWTRKQNLLYNLFDWPNKPGSRLVILAVANTMDLPERMMINRVQSRLGLDRLVFHAYTFPELQKIIESRLEENDCFDPDAIQLVARKVASVSGDARRALNICQKATEEAERMNSEKPVSLSTPKKGRKSEPISAAQVTMNIINKIIRETFSEPGVLAVRSCSLAEQIFLRALCAEFEQTGKQDAKLMDVYAPYKALCHVEAVECTGPRQLMLLCENLASSGIVINEGSGKKGIYQKVMLSVTSDCVHFALHDCPDDEA</sequence>
<dbReference type="SUPFAM" id="SSF54995">
    <property type="entry name" value="Ribosomal protein S6"/>
    <property type="match status" value="1"/>
</dbReference>
<evidence type="ECO:0000256" key="13">
    <source>
        <dbReference type="RuleBase" id="RU365058"/>
    </source>
</evidence>
<comment type="similarity">
    <text evidence="3 13">Belongs to the ORC1 family.</text>
</comment>
<keyword evidence="17" id="KW-1185">Reference proteome</keyword>
<proteinExistence type="inferred from homology"/>
<keyword evidence="9 13" id="KW-0067">ATP-binding</keyword>
<dbReference type="GO" id="GO:0006270">
    <property type="term" value="P:DNA replication initiation"/>
    <property type="evidence" value="ECO:0007669"/>
    <property type="project" value="TreeGrafter"/>
</dbReference>
<dbReference type="SUPFAM" id="SSF46785">
    <property type="entry name" value="Winged helix' DNA-binding domain"/>
    <property type="match status" value="1"/>
</dbReference>
<feature type="compositionally biased region" description="Basic and acidic residues" evidence="14">
    <location>
        <begin position="543"/>
        <end position="555"/>
    </location>
</feature>
<dbReference type="InterPro" id="IPR036388">
    <property type="entry name" value="WH-like_DNA-bd_sf"/>
</dbReference>
<keyword evidence="10" id="KW-0460">Magnesium</keyword>
<dbReference type="GO" id="GO:0005664">
    <property type="term" value="C:nuclear origin of replication recognition complex"/>
    <property type="evidence" value="ECO:0007669"/>
    <property type="project" value="TreeGrafter"/>
</dbReference>
<evidence type="ECO:0000256" key="2">
    <source>
        <dbReference type="ARBA" id="ARBA00006184"/>
    </source>
</evidence>
<evidence type="ECO:0000259" key="15">
    <source>
        <dbReference type="PROSITE" id="PS51038"/>
    </source>
</evidence>
<keyword evidence="6 13" id="KW-0235">DNA replication</keyword>
<dbReference type="FunFam" id="3.40.50.300:FF:000199">
    <property type="entry name" value="Origin recognition complex subunit 1"/>
    <property type="match status" value="1"/>
</dbReference>
<feature type="domain" description="BAH" evidence="15">
    <location>
        <begin position="393"/>
        <end position="526"/>
    </location>
</feature>
<dbReference type="Pfam" id="PF00004">
    <property type="entry name" value="AAA"/>
    <property type="match status" value="1"/>
</dbReference>
<dbReference type="GO" id="GO:0005840">
    <property type="term" value="C:ribosome"/>
    <property type="evidence" value="ECO:0007669"/>
    <property type="project" value="InterPro"/>
</dbReference>
<dbReference type="InterPro" id="IPR036390">
    <property type="entry name" value="WH_DNA-bd_sf"/>
</dbReference>
<dbReference type="InterPro" id="IPR027417">
    <property type="entry name" value="P-loop_NTPase"/>
</dbReference>
<organism evidence="16">
    <name type="scientific">Notodromas monacha</name>
    <dbReference type="NCBI Taxonomy" id="399045"/>
    <lineage>
        <taxon>Eukaryota</taxon>
        <taxon>Metazoa</taxon>
        <taxon>Ecdysozoa</taxon>
        <taxon>Arthropoda</taxon>
        <taxon>Crustacea</taxon>
        <taxon>Oligostraca</taxon>
        <taxon>Ostracoda</taxon>
        <taxon>Podocopa</taxon>
        <taxon>Podocopida</taxon>
        <taxon>Cypridocopina</taxon>
        <taxon>Cypridoidea</taxon>
        <taxon>Cyprididae</taxon>
        <taxon>Notodromas</taxon>
    </lineage>
</organism>
<dbReference type="CDD" id="cd15465">
    <property type="entry name" value="bS6_mito"/>
    <property type="match status" value="1"/>
</dbReference>
<dbReference type="Gene3D" id="3.40.50.300">
    <property type="entry name" value="P-loop containing nucleotide triphosphate hydrolases"/>
    <property type="match status" value="1"/>
</dbReference>
<evidence type="ECO:0000256" key="5">
    <source>
        <dbReference type="ARBA" id="ARBA00019081"/>
    </source>
</evidence>
<comment type="subunit">
    <text evidence="13">ORC is composed of six subunits.</text>
</comment>
<keyword evidence="7" id="KW-0479">Metal-binding</keyword>
<dbReference type="EMBL" id="OA883313">
    <property type="protein sequence ID" value="CAD7278582.1"/>
    <property type="molecule type" value="Genomic_DNA"/>
</dbReference>
<dbReference type="CDD" id="cd00009">
    <property type="entry name" value="AAA"/>
    <property type="match status" value="1"/>
</dbReference>
<dbReference type="SMART" id="SM00439">
    <property type="entry name" value="BAH"/>
    <property type="match status" value="1"/>
</dbReference>
<dbReference type="Gene3D" id="2.30.30.490">
    <property type="match status" value="1"/>
</dbReference>
<feature type="region of interest" description="Disordered" evidence="14">
    <location>
        <begin position="535"/>
        <end position="610"/>
    </location>
</feature>
<evidence type="ECO:0000256" key="7">
    <source>
        <dbReference type="ARBA" id="ARBA00022723"/>
    </source>
</evidence>
<comment type="similarity">
    <text evidence="4">Belongs to the bacterial ribosomal protein bS6 family.</text>
</comment>
<dbReference type="Proteomes" id="UP000678499">
    <property type="component" value="Unassembled WGS sequence"/>
</dbReference>
<dbReference type="InterPro" id="IPR041083">
    <property type="entry name" value="AAA_lid_10"/>
</dbReference>
<dbReference type="Pfam" id="PF17872">
    <property type="entry name" value="AAA_lid_10"/>
    <property type="match status" value="1"/>
</dbReference>
<dbReference type="Gene3D" id="3.30.70.60">
    <property type="match status" value="1"/>
</dbReference>
<dbReference type="InterPro" id="IPR000529">
    <property type="entry name" value="Ribosomal_bS6"/>
</dbReference>
<evidence type="ECO:0000313" key="17">
    <source>
        <dbReference type="Proteomes" id="UP000678499"/>
    </source>
</evidence>
<dbReference type="EMBL" id="CAJPEX010001276">
    <property type="protein sequence ID" value="CAG0918734.1"/>
    <property type="molecule type" value="Genomic_DNA"/>
</dbReference>
<evidence type="ECO:0000256" key="11">
    <source>
        <dbReference type="ARBA" id="ARBA00023125"/>
    </source>
</evidence>
<dbReference type="InterPro" id="IPR035980">
    <property type="entry name" value="Ribosomal_bS6_sf"/>
</dbReference>
<dbReference type="InterPro" id="IPR015163">
    <property type="entry name" value="Cdc6_C"/>
</dbReference>
<dbReference type="PROSITE" id="PS51038">
    <property type="entry name" value="BAH"/>
    <property type="match status" value="2"/>
</dbReference>
<dbReference type="SMART" id="SM00382">
    <property type="entry name" value="AAA"/>
    <property type="match status" value="1"/>
</dbReference>
<evidence type="ECO:0000256" key="8">
    <source>
        <dbReference type="ARBA" id="ARBA00022741"/>
    </source>
</evidence>
<dbReference type="SMART" id="SM01074">
    <property type="entry name" value="Cdc6_C"/>
    <property type="match status" value="1"/>
</dbReference>